<dbReference type="Pfam" id="PF02466">
    <property type="entry name" value="Tim17"/>
    <property type="match status" value="1"/>
</dbReference>
<sequence>MAQRSRKLEMEEELNGVLPCSSLAVDSILRVGTAGGIWGSCIGPYDARKRGLSGKARTSFVAKSIGKFGFQCGLVAGVFTFSRCGIERYRKKDDWVNALIAGAMAGAAVAAGTRSWTQVVGMAGVVSAFSVAADYSKTV</sequence>
<dbReference type="InterPro" id="IPR039175">
    <property type="entry name" value="TIM22"/>
</dbReference>
<organism evidence="6 7">
    <name type="scientific">Hevea brasiliensis</name>
    <name type="common">Para rubber tree</name>
    <name type="synonym">Siphonia brasiliensis</name>
    <dbReference type="NCBI Taxonomy" id="3981"/>
    <lineage>
        <taxon>Eukaryota</taxon>
        <taxon>Viridiplantae</taxon>
        <taxon>Streptophyta</taxon>
        <taxon>Embryophyta</taxon>
        <taxon>Tracheophyta</taxon>
        <taxon>Spermatophyta</taxon>
        <taxon>Magnoliopsida</taxon>
        <taxon>eudicotyledons</taxon>
        <taxon>Gunneridae</taxon>
        <taxon>Pentapetalae</taxon>
        <taxon>rosids</taxon>
        <taxon>fabids</taxon>
        <taxon>Malpighiales</taxon>
        <taxon>Euphorbiaceae</taxon>
        <taxon>Crotonoideae</taxon>
        <taxon>Micrandreae</taxon>
        <taxon>Hevea</taxon>
    </lineage>
</organism>
<evidence type="ECO:0000313" key="6">
    <source>
        <dbReference type="EMBL" id="KAJ9171810.1"/>
    </source>
</evidence>
<feature type="transmembrane region" description="Helical" evidence="5">
    <location>
        <begin position="95"/>
        <end position="113"/>
    </location>
</feature>
<comment type="subcellular location">
    <subcellularLocation>
        <location evidence="1">Membrane</location>
        <topology evidence="1">Multi-pass membrane protein</topology>
    </subcellularLocation>
</comment>
<protein>
    <submittedName>
        <fullName evidence="6">Uncharacterized protein</fullName>
    </submittedName>
</protein>
<keyword evidence="2 5" id="KW-0812">Transmembrane</keyword>
<dbReference type="EMBL" id="JARPOI010000009">
    <property type="protein sequence ID" value="KAJ9171810.1"/>
    <property type="molecule type" value="Genomic_DNA"/>
</dbReference>
<keyword evidence="4 5" id="KW-0472">Membrane</keyword>
<reference evidence="6" key="1">
    <citation type="journal article" date="2023" name="Plant Biotechnol. J.">
        <title>Chromosome-level wild Hevea brasiliensis genome provides new tools for genomic-assisted breeding and valuable loci to elevate rubber yield.</title>
        <authorList>
            <person name="Cheng H."/>
            <person name="Song X."/>
            <person name="Hu Y."/>
            <person name="Wu T."/>
            <person name="Yang Q."/>
            <person name="An Z."/>
            <person name="Feng S."/>
            <person name="Deng Z."/>
            <person name="Wu W."/>
            <person name="Zeng X."/>
            <person name="Tu M."/>
            <person name="Wang X."/>
            <person name="Huang H."/>
        </authorList>
    </citation>
    <scope>NUCLEOTIDE SEQUENCE</scope>
    <source>
        <strain evidence="6">MT/VB/25A 57/8</strain>
    </source>
</reference>
<evidence type="ECO:0000256" key="4">
    <source>
        <dbReference type="ARBA" id="ARBA00023136"/>
    </source>
</evidence>
<dbReference type="PANTHER" id="PTHR14110:SF5">
    <property type="entry name" value="OUTER ENVELOPE PORE PROTEIN 16-4, CHLOROPLASTIC"/>
    <property type="match status" value="1"/>
</dbReference>
<dbReference type="PANTHER" id="PTHR14110">
    <property type="entry name" value="MITOCHONDRIAL IMPORT INNER MEMBRANE TRANSLOCASE SUBUNIT TIM22"/>
    <property type="match status" value="1"/>
</dbReference>
<accession>A0ABQ9LWA7</accession>
<dbReference type="Proteomes" id="UP001174677">
    <property type="component" value="Chromosome 9"/>
</dbReference>
<keyword evidence="7" id="KW-1185">Reference proteome</keyword>
<evidence type="ECO:0000256" key="3">
    <source>
        <dbReference type="ARBA" id="ARBA00022989"/>
    </source>
</evidence>
<evidence type="ECO:0000256" key="5">
    <source>
        <dbReference type="SAM" id="Phobius"/>
    </source>
</evidence>
<evidence type="ECO:0000256" key="2">
    <source>
        <dbReference type="ARBA" id="ARBA00022692"/>
    </source>
</evidence>
<evidence type="ECO:0000313" key="7">
    <source>
        <dbReference type="Proteomes" id="UP001174677"/>
    </source>
</evidence>
<evidence type="ECO:0000256" key="1">
    <source>
        <dbReference type="ARBA" id="ARBA00004141"/>
    </source>
</evidence>
<name>A0ABQ9LWA7_HEVBR</name>
<gene>
    <name evidence="6" type="ORF">P3X46_015123</name>
</gene>
<keyword evidence="3 5" id="KW-1133">Transmembrane helix</keyword>
<proteinExistence type="predicted"/>
<comment type="caution">
    <text evidence="6">The sequence shown here is derived from an EMBL/GenBank/DDBJ whole genome shotgun (WGS) entry which is preliminary data.</text>
</comment>